<evidence type="ECO:0000313" key="1">
    <source>
        <dbReference type="EMBL" id="MBW0498625.1"/>
    </source>
</evidence>
<dbReference type="Proteomes" id="UP000765509">
    <property type="component" value="Unassembled WGS sequence"/>
</dbReference>
<sequence length="272" mass="30246">MLVYGYGISRQASLGVKSLGYRTHTWHTESLGGNSWLSFIGNSNFCGMNPLLDGCVRLEGTPTLCPVASDALCQIMNGIGRYKTNQSQAALCRLILPAFYIYSQPIRHSQHRSLTSPKMFIKVFKFQLLIVALAFSFSSTVGAVKLSRQVCQKGCHHREGDSQLTCDNRHGTTYTCEWADCQVTVNKVNTNLHAYYFVNCKPDSGGQAIPALHPWDFHVSSDGRSLVVHQGWYFTTSPATATIKERYTCEIGNSWQNQVRPVCTGCFIPQTS</sequence>
<evidence type="ECO:0000313" key="2">
    <source>
        <dbReference type="Proteomes" id="UP000765509"/>
    </source>
</evidence>
<gene>
    <name evidence="1" type="ORF">O181_038340</name>
</gene>
<organism evidence="1 2">
    <name type="scientific">Austropuccinia psidii MF-1</name>
    <dbReference type="NCBI Taxonomy" id="1389203"/>
    <lineage>
        <taxon>Eukaryota</taxon>
        <taxon>Fungi</taxon>
        <taxon>Dikarya</taxon>
        <taxon>Basidiomycota</taxon>
        <taxon>Pucciniomycotina</taxon>
        <taxon>Pucciniomycetes</taxon>
        <taxon>Pucciniales</taxon>
        <taxon>Sphaerophragmiaceae</taxon>
        <taxon>Austropuccinia</taxon>
    </lineage>
</organism>
<accession>A0A9Q3HE20</accession>
<dbReference type="EMBL" id="AVOT02014818">
    <property type="protein sequence ID" value="MBW0498625.1"/>
    <property type="molecule type" value="Genomic_DNA"/>
</dbReference>
<dbReference type="AlphaFoldDB" id="A0A9Q3HE20"/>
<comment type="caution">
    <text evidence="1">The sequence shown here is derived from an EMBL/GenBank/DDBJ whole genome shotgun (WGS) entry which is preliminary data.</text>
</comment>
<reference evidence="1" key="1">
    <citation type="submission" date="2021-03" db="EMBL/GenBank/DDBJ databases">
        <title>Draft genome sequence of rust myrtle Austropuccinia psidii MF-1, a brazilian biotype.</title>
        <authorList>
            <person name="Quecine M.C."/>
            <person name="Pachon D.M.R."/>
            <person name="Bonatelli M.L."/>
            <person name="Correr F.H."/>
            <person name="Franceschini L.M."/>
            <person name="Leite T.F."/>
            <person name="Margarido G.R.A."/>
            <person name="Almeida C.A."/>
            <person name="Ferrarezi J.A."/>
            <person name="Labate C.A."/>
        </authorList>
    </citation>
    <scope>NUCLEOTIDE SEQUENCE</scope>
    <source>
        <strain evidence="1">MF-1</strain>
    </source>
</reference>
<name>A0A9Q3HE20_9BASI</name>
<protein>
    <submittedName>
        <fullName evidence="1">Uncharacterized protein</fullName>
    </submittedName>
</protein>
<proteinExistence type="predicted"/>
<keyword evidence="2" id="KW-1185">Reference proteome</keyword>